<dbReference type="InterPro" id="IPR008927">
    <property type="entry name" value="6-PGluconate_DH-like_C_sf"/>
</dbReference>
<dbReference type="GO" id="GO:0006571">
    <property type="term" value="P:tyrosine biosynthetic process"/>
    <property type="evidence" value="ECO:0007669"/>
    <property type="project" value="InterPro"/>
</dbReference>
<dbReference type="AlphaFoldDB" id="A0A5C5VHP9"/>
<dbReference type="GO" id="GO:0004665">
    <property type="term" value="F:prephenate dehydrogenase (NADP+) activity"/>
    <property type="evidence" value="ECO:0007669"/>
    <property type="project" value="InterPro"/>
</dbReference>
<accession>A0A5C5VHP9</accession>
<dbReference type="GO" id="GO:0070403">
    <property type="term" value="F:NAD+ binding"/>
    <property type="evidence" value="ECO:0007669"/>
    <property type="project" value="InterPro"/>
</dbReference>
<organism evidence="3 4">
    <name type="scientific">Posidoniimonas corsicana</name>
    <dbReference type="NCBI Taxonomy" id="1938618"/>
    <lineage>
        <taxon>Bacteria</taxon>
        <taxon>Pseudomonadati</taxon>
        <taxon>Planctomycetota</taxon>
        <taxon>Planctomycetia</taxon>
        <taxon>Pirellulales</taxon>
        <taxon>Lacipirellulaceae</taxon>
        <taxon>Posidoniimonas</taxon>
    </lineage>
</organism>
<dbReference type="InterPro" id="IPR050812">
    <property type="entry name" value="Preph/Arog_dehydrog"/>
</dbReference>
<reference evidence="3 4" key="1">
    <citation type="submission" date="2019-02" db="EMBL/GenBank/DDBJ databases">
        <title>Deep-cultivation of Planctomycetes and their phenomic and genomic characterization uncovers novel biology.</title>
        <authorList>
            <person name="Wiegand S."/>
            <person name="Jogler M."/>
            <person name="Boedeker C."/>
            <person name="Pinto D."/>
            <person name="Vollmers J."/>
            <person name="Rivas-Marin E."/>
            <person name="Kohn T."/>
            <person name="Peeters S.H."/>
            <person name="Heuer A."/>
            <person name="Rast P."/>
            <person name="Oberbeckmann S."/>
            <person name="Bunk B."/>
            <person name="Jeske O."/>
            <person name="Meyerdierks A."/>
            <person name="Storesund J.E."/>
            <person name="Kallscheuer N."/>
            <person name="Luecker S."/>
            <person name="Lage O.M."/>
            <person name="Pohl T."/>
            <person name="Merkel B.J."/>
            <person name="Hornburger P."/>
            <person name="Mueller R.-W."/>
            <person name="Bruemmer F."/>
            <person name="Labrenz M."/>
            <person name="Spormann A.M."/>
            <person name="Op Den Camp H."/>
            <person name="Overmann J."/>
            <person name="Amann R."/>
            <person name="Jetten M.S.M."/>
            <person name="Mascher T."/>
            <person name="Medema M.H."/>
            <person name="Devos D.P."/>
            <person name="Kaster A.-K."/>
            <person name="Ovreas L."/>
            <person name="Rohde M."/>
            <person name="Galperin M.Y."/>
            <person name="Jogler C."/>
        </authorList>
    </citation>
    <scope>NUCLEOTIDE SEQUENCE [LARGE SCALE GENOMIC DNA]</scope>
    <source>
        <strain evidence="3 4">KOR34</strain>
    </source>
</reference>
<name>A0A5C5VHP9_9BACT</name>
<dbReference type="GO" id="GO:0008977">
    <property type="term" value="F:prephenate dehydrogenase (NAD+) activity"/>
    <property type="evidence" value="ECO:0007669"/>
    <property type="project" value="InterPro"/>
</dbReference>
<dbReference type="PANTHER" id="PTHR21363:SF0">
    <property type="entry name" value="PREPHENATE DEHYDROGENASE [NADP(+)]"/>
    <property type="match status" value="1"/>
</dbReference>
<protein>
    <submittedName>
        <fullName evidence="3">Prephenate dehydrogenase</fullName>
    </submittedName>
</protein>
<sequence length="282" mass="28791">MANHGVVAIIGPGLIGGSIGLGLRANGIAERTIGVTRSDASTKRALTAGVVDVATTDLGAACAEADLIVVCTPVSGVPAACQQAAAAARPGTVITDGGSTKKRLVEAVEQALDGSPVRFVGSHPLAGDHKSGPESARADLLAGRVVVVTPTRHTDADALEVVKRLWAGLGARVESMSPAEHDAALAKTSHAPHVIAAALAAATPEELLGLTGGGWRDTTRVAAGGAGLWRDILLDNPQATLQALEAFTEQLGRLQQAIADNDRDATYRHLEEGKLRRDALGS</sequence>
<comment type="caution">
    <text evidence="3">The sequence shown here is derived from an EMBL/GenBank/DDBJ whole genome shotgun (WGS) entry which is preliminary data.</text>
</comment>
<dbReference type="InterPro" id="IPR046825">
    <property type="entry name" value="PDH_C"/>
</dbReference>
<feature type="domain" description="Prephenate/arogenate dehydrogenase" evidence="2">
    <location>
        <begin position="5"/>
        <end position="282"/>
    </location>
</feature>
<dbReference type="Gene3D" id="1.10.3660.10">
    <property type="entry name" value="6-phosphogluconate dehydrogenase C-terminal like domain"/>
    <property type="match status" value="1"/>
</dbReference>
<dbReference type="PROSITE" id="PS51176">
    <property type="entry name" value="PDH_ADH"/>
    <property type="match status" value="1"/>
</dbReference>
<evidence type="ECO:0000313" key="4">
    <source>
        <dbReference type="Proteomes" id="UP000316714"/>
    </source>
</evidence>
<dbReference type="Gene3D" id="3.40.50.720">
    <property type="entry name" value="NAD(P)-binding Rossmann-like Domain"/>
    <property type="match status" value="1"/>
</dbReference>
<evidence type="ECO:0000256" key="1">
    <source>
        <dbReference type="ARBA" id="ARBA00023002"/>
    </source>
</evidence>
<keyword evidence="4" id="KW-1185">Reference proteome</keyword>
<dbReference type="SUPFAM" id="SSF48179">
    <property type="entry name" value="6-phosphogluconate dehydrogenase C-terminal domain-like"/>
    <property type="match status" value="1"/>
</dbReference>
<dbReference type="PANTHER" id="PTHR21363">
    <property type="entry name" value="PREPHENATE DEHYDROGENASE"/>
    <property type="match status" value="1"/>
</dbReference>
<dbReference type="Proteomes" id="UP000316714">
    <property type="component" value="Unassembled WGS sequence"/>
</dbReference>
<dbReference type="RefSeq" id="WP_146564842.1">
    <property type="nucleotide sequence ID" value="NZ_SIHJ01000001.1"/>
</dbReference>
<dbReference type="InterPro" id="IPR003099">
    <property type="entry name" value="Prephen_DH"/>
</dbReference>
<dbReference type="InterPro" id="IPR036291">
    <property type="entry name" value="NAD(P)-bd_dom_sf"/>
</dbReference>
<gene>
    <name evidence="3" type="ORF">KOR34_24590</name>
</gene>
<dbReference type="SUPFAM" id="SSF51735">
    <property type="entry name" value="NAD(P)-binding Rossmann-fold domains"/>
    <property type="match status" value="1"/>
</dbReference>
<dbReference type="Pfam" id="PF02153">
    <property type="entry name" value="PDH_N"/>
    <property type="match status" value="1"/>
</dbReference>
<dbReference type="InterPro" id="IPR046826">
    <property type="entry name" value="PDH_N"/>
</dbReference>
<dbReference type="Pfam" id="PF20463">
    <property type="entry name" value="PDH_C"/>
    <property type="match status" value="1"/>
</dbReference>
<keyword evidence="1" id="KW-0560">Oxidoreductase</keyword>
<evidence type="ECO:0000313" key="3">
    <source>
        <dbReference type="EMBL" id="TWT37507.1"/>
    </source>
</evidence>
<dbReference type="OrthoDB" id="9802008at2"/>
<dbReference type="EMBL" id="SIHJ01000001">
    <property type="protein sequence ID" value="TWT37507.1"/>
    <property type="molecule type" value="Genomic_DNA"/>
</dbReference>
<proteinExistence type="predicted"/>
<dbReference type="FunFam" id="3.40.50.720:FF:000208">
    <property type="entry name" value="Prephenate dehydrogenase"/>
    <property type="match status" value="1"/>
</dbReference>
<evidence type="ECO:0000259" key="2">
    <source>
        <dbReference type="PROSITE" id="PS51176"/>
    </source>
</evidence>